<gene>
    <name evidence="3" type="primary">Dana\GF14938</name>
    <name evidence="3" type="synonym">dana_GLEANR_15704</name>
    <name evidence="3" type="ORF">GF14938</name>
</gene>
<evidence type="ECO:0000256" key="1">
    <source>
        <dbReference type="ARBA" id="ARBA00006062"/>
    </source>
</evidence>
<dbReference type="AlphaFoldDB" id="B3MKY6"/>
<dbReference type="HOGENOM" id="CLU_101918_0_0_1"/>
<feature type="region of interest" description="Disordered" evidence="2">
    <location>
        <begin position="192"/>
        <end position="212"/>
    </location>
</feature>
<keyword evidence="4" id="KW-1185">Reference proteome</keyword>
<dbReference type="FunCoup" id="B3MKY6">
    <property type="interactions" value="45"/>
</dbReference>
<dbReference type="PANTHER" id="PTHR16284:SF13">
    <property type="entry name" value="PROTEIN CDV3 HOMOLOG"/>
    <property type="match status" value="1"/>
</dbReference>
<name>B3MKY6_DROAN</name>
<sequence>MSTLDDFFAKKDKKLSKKKSSNYLATDELYKTLEESAKLSQEAFANSEKGRGGDAITEGTSGSMDTALKPLEFGIRFSDETMDEEDEWSDFTEENRRQYTNLPRTIQMTLSCGAMAPFTISGEVKMQESEQRESGGDGLDIGQGPKEPLAFVTCPWKLDGQIAKTMVPRGEPQKQVKVEKIVKSEKPLETKRQIYVPPALRHSQGDFNPRPHMESRLRKVMTTYSVKPQAPDLNSPEYFPSLSGSRVLKRAK</sequence>
<proteinExistence type="inferred from homology"/>
<dbReference type="PANTHER" id="PTHR16284">
    <property type="entry name" value="PROTEIN CDV3 HOMOLOG"/>
    <property type="match status" value="1"/>
</dbReference>
<feature type="region of interest" description="Disordered" evidence="2">
    <location>
        <begin position="227"/>
        <end position="252"/>
    </location>
</feature>
<comment type="similarity">
    <text evidence="1">Belongs to the CDV3 family.</text>
</comment>
<dbReference type="InterPro" id="IPR026806">
    <property type="entry name" value="CDV3"/>
</dbReference>
<dbReference type="eggNOG" id="ENOG502T8T0">
    <property type="taxonomic scope" value="Eukaryota"/>
</dbReference>
<dbReference type="OrthoDB" id="7866787at2759"/>
<organism evidence="3 4">
    <name type="scientific">Drosophila ananassae</name>
    <name type="common">Fruit fly</name>
    <dbReference type="NCBI Taxonomy" id="7217"/>
    <lineage>
        <taxon>Eukaryota</taxon>
        <taxon>Metazoa</taxon>
        <taxon>Ecdysozoa</taxon>
        <taxon>Arthropoda</taxon>
        <taxon>Hexapoda</taxon>
        <taxon>Insecta</taxon>
        <taxon>Pterygota</taxon>
        <taxon>Neoptera</taxon>
        <taxon>Endopterygota</taxon>
        <taxon>Diptera</taxon>
        <taxon>Brachycera</taxon>
        <taxon>Muscomorpha</taxon>
        <taxon>Ephydroidea</taxon>
        <taxon>Drosophilidae</taxon>
        <taxon>Drosophila</taxon>
        <taxon>Sophophora</taxon>
    </lineage>
</organism>
<dbReference type="GeneID" id="6497753"/>
<protein>
    <recommendedName>
        <fullName evidence="5">Protein CDV3 homolog</fullName>
    </recommendedName>
</protein>
<dbReference type="Proteomes" id="UP000007801">
    <property type="component" value="Unassembled WGS sequence"/>
</dbReference>
<dbReference type="InParanoid" id="B3MKY6"/>
<feature type="region of interest" description="Disordered" evidence="2">
    <location>
        <begin position="42"/>
        <end position="66"/>
    </location>
</feature>
<reference evidence="3 4" key="1">
    <citation type="journal article" date="2007" name="Nature">
        <title>Evolution of genes and genomes on the Drosophila phylogeny.</title>
        <authorList>
            <consortium name="Drosophila 12 Genomes Consortium"/>
            <person name="Clark A.G."/>
            <person name="Eisen M.B."/>
            <person name="Smith D.R."/>
            <person name="Bergman C.M."/>
            <person name="Oliver B."/>
            <person name="Markow T.A."/>
            <person name="Kaufman T.C."/>
            <person name="Kellis M."/>
            <person name="Gelbart W."/>
            <person name="Iyer V.N."/>
            <person name="Pollard D.A."/>
            <person name="Sackton T.B."/>
            <person name="Larracuente A.M."/>
            <person name="Singh N.D."/>
            <person name="Abad J.P."/>
            <person name="Abt D.N."/>
            <person name="Adryan B."/>
            <person name="Aguade M."/>
            <person name="Akashi H."/>
            <person name="Anderson W.W."/>
            <person name="Aquadro C.F."/>
            <person name="Ardell D.H."/>
            <person name="Arguello R."/>
            <person name="Artieri C.G."/>
            <person name="Barbash D.A."/>
            <person name="Barker D."/>
            <person name="Barsanti P."/>
            <person name="Batterham P."/>
            <person name="Batzoglou S."/>
            <person name="Begun D."/>
            <person name="Bhutkar A."/>
            <person name="Blanco E."/>
            <person name="Bosak S.A."/>
            <person name="Bradley R.K."/>
            <person name="Brand A.D."/>
            <person name="Brent M.R."/>
            <person name="Brooks A.N."/>
            <person name="Brown R.H."/>
            <person name="Butlin R.K."/>
            <person name="Caggese C."/>
            <person name="Calvi B.R."/>
            <person name="Bernardo de Carvalho A."/>
            <person name="Caspi A."/>
            <person name="Castrezana S."/>
            <person name="Celniker S.E."/>
            <person name="Chang J.L."/>
            <person name="Chapple C."/>
            <person name="Chatterji S."/>
            <person name="Chinwalla A."/>
            <person name="Civetta A."/>
            <person name="Clifton S.W."/>
            <person name="Comeron J.M."/>
            <person name="Costello J.C."/>
            <person name="Coyne J.A."/>
            <person name="Daub J."/>
            <person name="David R.G."/>
            <person name="Delcher A.L."/>
            <person name="Delehaunty K."/>
            <person name="Do C.B."/>
            <person name="Ebling H."/>
            <person name="Edwards K."/>
            <person name="Eickbush T."/>
            <person name="Evans J.D."/>
            <person name="Filipski A."/>
            <person name="Findeiss S."/>
            <person name="Freyhult E."/>
            <person name="Fulton L."/>
            <person name="Fulton R."/>
            <person name="Garcia A.C."/>
            <person name="Gardiner A."/>
            <person name="Garfield D.A."/>
            <person name="Garvin B.E."/>
            <person name="Gibson G."/>
            <person name="Gilbert D."/>
            <person name="Gnerre S."/>
            <person name="Godfrey J."/>
            <person name="Good R."/>
            <person name="Gotea V."/>
            <person name="Gravely B."/>
            <person name="Greenberg A.J."/>
            <person name="Griffiths-Jones S."/>
            <person name="Gross S."/>
            <person name="Guigo R."/>
            <person name="Gustafson E.A."/>
            <person name="Haerty W."/>
            <person name="Hahn M.W."/>
            <person name="Halligan D.L."/>
            <person name="Halpern A.L."/>
            <person name="Halter G.M."/>
            <person name="Han M.V."/>
            <person name="Heger A."/>
            <person name="Hillier L."/>
            <person name="Hinrichs A.S."/>
            <person name="Holmes I."/>
            <person name="Hoskins R.A."/>
            <person name="Hubisz M.J."/>
            <person name="Hultmark D."/>
            <person name="Huntley M.A."/>
            <person name="Jaffe D.B."/>
            <person name="Jagadeeshan S."/>
            <person name="Jeck W.R."/>
            <person name="Johnson J."/>
            <person name="Jones C.D."/>
            <person name="Jordan W.C."/>
            <person name="Karpen G.H."/>
            <person name="Kataoka E."/>
            <person name="Keightley P.D."/>
            <person name="Kheradpour P."/>
            <person name="Kirkness E.F."/>
            <person name="Koerich L.B."/>
            <person name="Kristiansen K."/>
            <person name="Kudrna D."/>
            <person name="Kulathinal R.J."/>
            <person name="Kumar S."/>
            <person name="Kwok R."/>
            <person name="Lander E."/>
            <person name="Langley C.H."/>
            <person name="Lapoint R."/>
            <person name="Lazzaro B.P."/>
            <person name="Lee S.J."/>
            <person name="Levesque L."/>
            <person name="Li R."/>
            <person name="Lin C.F."/>
            <person name="Lin M.F."/>
            <person name="Lindblad-Toh K."/>
            <person name="Llopart A."/>
            <person name="Long M."/>
            <person name="Low L."/>
            <person name="Lozovsky E."/>
            <person name="Lu J."/>
            <person name="Luo M."/>
            <person name="Machado C.A."/>
            <person name="Makalowski W."/>
            <person name="Marzo M."/>
            <person name="Matsuda M."/>
            <person name="Matzkin L."/>
            <person name="McAllister B."/>
            <person name="McBride C.S."/>
            <person name="McKernan B."/>
            <person name="McKernan K."/>
            <person name="Mendez-Lago M."/>
            <person name="Minx P."/>
            <person name="Mollenhauer M.U."/>
            <person name="Montooth K."/>
            <person name="Mount S.M."/>
            <person name="Mu X."/>
            <person name="Myers E."/>
            <person name="Negre B."/>
            <person name="Newfeld S."/>
            <person name="Nielsen R."/>
            <person name="Noor M.A."/>
            <person name="O'Grady P."/>
            <person name="Pachter L."/>
            <person name="Papaceit M."/>
            <person name="Parisi M.J."/>
            <person name="Parisi M."/>
            <person name="Parts L."/>
            <person name="Pedersen J.S."/>
            <person name="Pesole G."/>
            <person name="Phillippy A.M."/>
            <person name="Ponting C.P."/>
            <person name="Pop M."/>
            <person name="Porcelli D."/>
            <person name="Powell J.R."/>
            <person name="Prohaska S."/>
            <person name="Pruitt K."/>
            <person name="Puig M."/>
            <person name="Quesneville H."/>
            <person name="Ram K.R."/>
            <person name="Rand D."/>
            <person name="Rasmussen M.D."/>
            <person name="Reed L.K."/>
            <person name="Reenan R."/>
            <person name="Reily A."/>
            <person name="Remington K.A."/>
            <person name="Rieger T.T."/>
            <person name="Ritchie M.G."/>
            <person name="Robin C."/>
            <person name="Rogers Y.H."/>
            <person name="Rohde C."/>
            <person name="Rozas J."/>
            <person name="Rubenfield M.J."/>
            <person name="Ruiz A."/>
            <person name="Russo S."/>
            <person name="Salzberg S.L."/>
            <person name="Sanchez-Gracia A."/>
            <person name="Saranga D.J."/>
            <person name="Sato H."/>
            <person name="Schaeffer S.W."/>
            <person name="Schatz M.C."/>
            <person name="Schlenke T."/>
            <person name="Schwartz R."/>
            <person name="Segarra C."/>
            <person name="Singh R.S."/>
            <person name="Sirot L."/>
            <person name="Sirota M."/>
            <person name="Sisneros N.B."/>
            <person name="Smith C.D."/>
            <person name="Smith T.F."/>
            <person name="Spieth J."/>
            <person name="Stage D.E."/>
            <person name="Stark A."/>
            <person name="Stephan W."/>
            <person name="Strausberg R.L."/>
            <person name="Strempel S."/>
            <person name="Sturgill D."/>
            <person name="Sutton G."/>
            <person name="Sutton G.G."/>
            <person name="Tao W."/>
            <person name="Teichmann S."/>
            <person name="Tobari Y.N."/>
            <person name="Tomimura Y."/>
            <person name="Tsolas J.M."/>
            <person name="Valente V.L."/>
            <person name="Venter E."/>
            <person name="Venter J.C."/>
            <person name="Vicario S."/>
            <person name="Vieira F.G."/>
            <person name="Vilella A.J."/>
            <person name="Villasante A."/>
            <person name="Walenz B."/>
            <person name="Wang J."/>
            <person name="Wasserman M."/>
            <person name="Watts T."/>
            <person name="Wilson D."/>
            <person name="Wilson R.K."/>
            <person name="Wing R.A."/>
            <person name="Wolfner M.F."/>
            <person name="Wong A."/>
            <person name="Wong G.K."/>
            <person name="Wu C.I."/>
            <person name="Wu G."/>
            <person name="Yamamoto D."/>
            <person name="Yang H.P."/>
            <person name="Yang S.P."/>
            <person name="Yorke J.A."/>
            <person name="Yoshida K."/>
            <person name="Zdobnov E."/>
            <person name="Zhang P."/>
            <person name="Zhang Y."/>
            <person name="Zimin A.V."/>
            <person name="Baldwin J."/>
            <person name="Abdouelleil A."/>
            <person name="Abdulkadir J."/>
            <person name="Abebe A."/>
            <person name="Abera B."/>
            <person name="Abreu J."/>
            <person name="Acer S.C."/>
            <person name="Aftuck L."/>
            <person name="Alexander A."/>
            <person name="An P."/>
            <person name="Anderson E."/>
            <person name="Anderson S."/>
            <person name="Arachi H."/>
            <person name="Azer M."/>
            <person name="Bachantsang P."/>
            <person name="Barry A."/>
            <person name="Bayul T."/>
            <person name="Berlin A."/>
            <person name="Bessette D."/>
            <person name="Bloom T."/>
            <person name="Blye J."/>
            <person name="Boguslavskiy L."/>
            <person name="Bonnet C."/>
            <person name="Boukhgalter B."/>
            <person name="Bourzgui I."/>
            <person name="Brown A."/>
            <person name="Cahill P."/>
            <person name="Channer S."/>
            <person name="Cheshatsang Y."/>
            <person name="Chuda L."/>
            <person name="Citroen M."/>
            <person name="Collymore A."/>
            <person name="Cooke P."/>
            <person name="Costello M."/>
            <person name="D'Aco K."/>
            <person name="Daza R."/>
            <person name="De Haan G."/>
            <person name="DeGray S."/>
            <person name="DeMaso C."/>
            <person name="Dhargay N."/>
            <person name="Dooley K."/>
            <person name="Dooley E."/>
            <person name="Doricent M."/>
            <person name="Dorje P."/>
            <person name="Dorjee K."/>
            <person name="Dupes A."/>
            <person name="Elong R."/>
            <person name="Falk J."/>
            <person name="Farina A."/>
            <person name="Faro S."/>
            <person name="Ferguson D."/>
            <person name="Fisher S."/>
            <person name="Foley C.D."/>
            <person name="Franke A."/>
            <person name="Friedrich D."/>
            <person name="Gadbois L."/>
            <person name="Gearin G."/>
            <person name="Gearin C.R."/>
            <person name="Giannoukos G."/>
            <person name="Goode T."/>
            <person name="Graham J."/>
            <person name="Grandbois E."/>
            <person name="Grewal S."/>
            <person name="Gyaltsen K."/>
            <person name="Hafez N."/>
            <person name="Hagos B."/>
            <person name="Hall J."/>
            <person name="Henson C."/>
            <person name="Hollinger A."/>
            <person name="Honan T."/>
            <person name="Huard M.D."/>
            <person name="Hughes L."/>
            <person name="Hurhula B."/>
            <person name="Husby M.E."/>
            <person name="Kamat A."/>
            <person name="Kanga B."/>
            <person name="Kashin S."/>
            <person name="Khazanovich D."/>
            <person name="Kisner P."/>
            <person name="Lance K."/>
            <person name="Lara M."/>
            <person name="Lee W."/>
            <person name="Lennon N."/>
            <person name="Letendre F."/>
            <person name="LeVine R."/>
            <person name="Lipovsky A."/>
            <person name="Liu X."/>
            <person name="Liu J."/>
            <person name="Liu S."/>
            <person name="Lokyitsang T."/>
            <person name="Lokyitsang Y."/>
            <person name="Lubonja R."/>
            <person name="Lui A."/>
            <person name="MacDonald P."/>
            <person name="Magnisalis V."/>
            <person name="Maru K."/>
            <person name="Matthews C."/>
            <person name="McCusker W."/>
            <person name="McDonough S."/>
            <person name="Mehta T."/>
            <person name="Meldrim J."/>
            <person name="Meneus L."/>
            <person name="Mihai O."/>
            <person name="Mihalev A."/>
            <person name="Mihova T."/>
            <person name="Mittelman R."/>
            <person name="Mlenga V."/>
            <person name="Montmayeur A."/>
            <person name="Mulrain L."/>
            <person name="Navidi A."/>
            <person name="Naylor J."/>
            <person name="Negash T."/>
            <person name="Nguyen T."/>
            <person name="Nguyen N."/>
            <person name="Nicol R."/>
            <person name="Norbu C."/>
            <person name="Norbu N."/>
            <person name="Novod N."/>
            <person name="O'Neill B."/>
            <person name="Osman S."/>
            <person name="Markiewicz E."/>
            <person name="Oyono O.L."/>
            <person name="Patti C."/>
            <person name="Phunkhang P."/>
            <person name="Pierre F."/>
            <person name="Priest M."/>
            <person name="Raghuraman S."/>
            <person name="Rege F."/>
            <person name="Reyes R."/>
            <person name="Rise C."/>
            <person name="Rogov P."/>
            <person name="Ross K."/>
            <person name="Ryan E."/>
            <person name="Settipalli S."/>
            <person name="Shea T."/>
            <person name="Sherpa N."/>
            <person name="Shi L."/>
            <person name="Shih D."/>
            <person name="Sparrow T."/>
            <person name="Spaulding J."/>
            <person name="Stalker J."/>
            <person name="Stange-Thomann N."/>
            <person name="Stavropoulos S."/>
            <person name="Stone C."/>
            <person name="Strader C."/>
            <person name="Tesfaye S."/>
            <person name="Thomson T."/>
            <person name="Thoulutsang Y."/>
            <person name="Thoulutsang D."/>
            <person name="Topham K."/>
            <person name="Topping I."/>
            <person name="Tsamla T."/>
            <person name="Vassiliev H."/>
            <person name="Vo A."/>
            <person name="Wangchuk T."/>
            <person name="Wangdi T."/>
            <person name="Weiand M."/>
            <person name="Wilkinson J."/>
            <person name="Wilson A."/>
            <person name="Yadav S."/>
            <person name="Young G."/>
            <person name="Yu Q."/>
            <person name="Zembek L."/>
            <person name="Zhong D."/>
            <person name="Zimmer A."/>
            <person name="Zwirko Z."/>
            <person name="Jaffe D.B."/>
            <person name="Alvarez P."/>
            <person name="Brockman W."/>
            <person name="Butler J."/>
            <person name="Chin C."/>
            <person name="Gnerre S."/>
            <person name="Grabherr M."/>
            <person name="Kleber M."/>
            <person name="Mauceli E."/>
            <person name="MacCallum I."/>
        </authorList>
    </citation>
    <scope>NUCLEOTIDE SEQUENCE [LARGE SCALE GENOMIC DNA]</scope>
    <source>
        <strain evidence="4">Tucson 14024-0371.13</strain>
    </source>
</reference>
<evidence type="ECO:0000313" key="4">
    <source>
        <dbReference type="Proteomes" id="UP000007801"/>
    </source>
</evidence>
<evidence type="ECO:0008006" key="5">
    <source>
        <dbReference type="Google" id="ProtNLM"/>
    </source>
</evidence>
<evidence type="ECO:0000313" key="3">
    <source>
        <dbReference type="EMBL" id="EDV30644.2"/>
    </source>
</evidence>
<dbReference type="GO" id="GO:0005737">
    <property type="term" value="C:cytoplasm"/>
    <property type="evidence" value="ECO:0007669"/>
    <property type="project" value="TreeGrafter"/>
</dbReference>
<accession>B3MKY6</accession>
<evidence type="ECO:0000256" key="2">
    <source>
        <dbReference type="SAM" id="MobiDB-lite"/>
    </source>
</evidence>
<dbReference type="KEGG" id="dan:6497753"/>
<dbReference type="Pfam" id="PF15359">
    <property type="entry name" value="CDV3"/>
    <property type="match status" value="1"/>
</dbReference>
<dbReference type="EMBL" id="CH902620">
    <property type="protein sequence ID" value="EDV30644.2"/>
    <property type="molecule type" value="Genomic_DNA"/>
</dbReference>